<evidence type="ECO:0000256" key="1">
    <source>
        <dbReference type="SAM" id="Coils"/>
    </source>
</evidence>
<keyword evidence="2" id="KW-0812">Transmembrane</keyword>
<keyword evidence="2" id="KW-0472">Membrane</keyword>
<evidence type="ECO:0000256" key="2">
    <source>
        <dbReference type="SAM" id="Phobius"/>
    </source>
</evidence>
<dbReference type="EMBL" id="BMFH01000002">
    <property type="protein sequence ID" value="GGD57764.1"/>
    <property type="molecule type" value="Genomic_DNA"/>
</dbReference>
<evidence type="ECO:0000313" key="3">
    <source>
        <dbReference type="EMBL" id="GGD57764.1"/>
    </source>
</evidence>
<protein>
    <recommendedName>
        <fullName evidence="5">Septum formation initiator family protein</fullName>
    </recommendedName>
</protein>
<keyword evidence="2" id="KW-1133">Transmembrane helix</keyword>
<comment type="caution">
    <text evidence="3">The sequence shown here is derived from an EMBL/GenBank/DDBJ whole genome shotgun (WGS) entry which is preliminary data.</text>
</comment>
<reference evidence="4" key="1">
    <citation type="journal article" date="2019" name="Int. J. Syst. Evol. Microbiol.">
        <title>The Global Catalogue of Microorganisms (GCM) 10K type strain sequencing project: providing services to taxonomists for standard genome sequencing and annotation.</title>
        <authorList>
            <consortium name="The Broad Institute Genomics Platform"/>
            <consortium name="The Broad Institute Genome Sequencing Center for Infectious Disease"/>
            <person name="Wu L."/>
            <person name="Ma J."/>
        </authorList>
    </citation>
    <scope>NUCLEOTIDE SEQUENCE [LARGE SCALE GENOMIC DNA]</scope>
    <source>
        <strain evidence="4">CGMCC 1.12606</strain>
    </source>
</reference>
<proteinExistence type="predicted"/>
<accession>A0ABQ1R6X1</accession>
<dbReference type="RefSeq" id="WP_188371136.1">
    <property type="nucleotide sequence ID" value="NZ_BMFH01000002.1"/>
</dbReference>
<dbReference type="Pfam" id="PF04977">
    <property type="entry name" value="DivIC"/>
    <property type="match status" value="1"/>
</dbReference>
<sequence>MGLKDLRKKKWFSIATNLYVVVLTAFVIWMVFFDTNSLLIHRELQKQINDLEKQKEFLQSEIEKDRKTLEKLSDPQELEKFAREKYYLKKKDEEIYLIEYEDSLKNKEDDQ</sequence>
<evidence type="ECO:0000313" key="4">
    <source>
        <dbReference type="Proteomes" id="UP000625780"/>
    </source>
</evidence>
<keyword evidence="4" id="KW-1185">Reference proteome</keyword>
<feature type="coiled-coil region" evidence="1">
    <location>
        <begin position="41"/>
        <end position="68"/>
    </location>
</feature>
<dbReference type="Proteomes" id="UP000625780">
    <property type="component" value="Unassembled WGS sequence"/>
</dbReference>
<name>A0ABQ1R6X1_9FLAO</name>
<gene>
    <name evidence="3" type="ORF">GCM10011361_25330</name>
</gene>
<organism evidence="3 4">
    <name type="scientific">Muriicola marianensis</name>
    <dbReference type="NCBI Taxonomy" id="1324801"/>
    <lineage>
        <taxon>Bacteria</taxon>
        <taxon>Pseudomonadati</taxon>
        <taxon>Bacteroidota</taxon>
        <taxon>Flavobacteriia</taxon>
        <taxon>Flavobacteriales</taxon>
        <taxon>Flavobacteriaceae</taxon>
        <taxon>Muriicola</taxon>
    </lineage>
</organism>
<keyword evidence="1" id="KW-0175">Coiled coil</keyword>
<dbReference type="InterPro" id="IPR007060">
    <property type="entry name" value="FtsL/DivIC"/>
</dbReference>
<feature type="transmembrane region" description="Helical" evidence="2">
    <location>
        <begin position="12"/>
        <end position="32"/>
    </location>
</feature>
<evidence type="ECO:0008006" key="5">
    <source>
        <dbReference type="Google" id="ProtNLM"/>
    </source>
</evidence>